<dbReference type="GO" id="GO:0009279">
    <property type="term" value="C:cell outer membrane"/>
    <property type="evidence" value="ECO:0007669"/>
    <property type="project" value="UniProtKB-SubCell"/>
</dbReference>
<evidence type="ECO:0000313" key="12">
    <source>
        <dbReference type="EMBL" id="AIR06622.1"/>
    </source>
</evidence>
<dbReference type="InterPro" id="IPR006182">
    <property type="entry name" value="FliF_N_dom"/>
</dbReference>
<dbReference type="Pfam" id="PF01514">
    <property type="entry name" value="YscJ_FliF"/>
    <property type="match status" value="1"/>
</dbReference>
<organism evidence="12 13">
    <name type="scientific">Cedecea neteri</name>
    <dbReference type="NCBI Taxonomy" id="158822"/>
    <lineage>
        <taxon>Bacteria</taxon>
        <taxon>Pseudomonadati</taxon>
        <taxon>Pseudomonadota</taxon>
        <taxon>Gammaproteobacteria</taxon>
        <taxon>Enterobacterales</taxon>
        <taxon>Enterobacteriaceae</taxon>
        <taxon>Cedecea</taxon>
    </lineage>
</organism>
<proteinExistence type="inferred from homology"/>
<evidence type="ECO:0000256" key="2">
    <source>
        <dbReference type="ARBA" id="ARBA00009509"/>
    </source>
</evidence>
<keyword evidence="8 10" id="KW-0998">Cell outer membrane</keyword>
<dbReference type="InterPro" id="IPR043427">
    <property type="entry name" value="YscJ/FliF"/>
</dbReference>
<accession>A0A089Q1Q7</accession>
<evidence type="ECO:0000256" key="4">
    <source>
        <dbReference type="ARBA" id="ARBA00022729"/>
    </source>
</evidence>
<dbReference type="Gene3D" id="3.30.300.30">
    <property type="match status" value="1"/>
</dbReference>
<dbReference type="PRINTS" id="PR01338">
    <property type="entry name" value="TYPE3OMKPROT"/>
</dbReference>
<dbReference type="InterPro" id="IPR003282">
    <property type="entry name" value="T3SS_SctJ"/>
</dbReference>
<dbReference type="PROSITE" id="PS51257">
    <property type="entry name" value="PROKAR_LIPOPROTEIN"/>
    <property type="match status" value="1"/>
</dbReference>
<evidence type="ECO:0000256" key="8">
    <source>
        <dbReference type="ARBA" id="ARBA00023237"/>
    </source>
</evidence>
<dbReference type="InterPro" id="IPR045851">
    <property type="entry name" value="AMP-bd_C_sf"/>
</dbReference>
<evidence type="ECO:0000256" key="3">
    <source>
        <dbReference type="ARBA" id="ARBA00022448"/>
    </source>
</evidence>
<comment type="subcellular location">
    <subcellularLocation>
        <location evidence="1">Cell outer membrane</location>
        <topology evidence="1">Lipid-anchor</topology>
    </subcellularLocation>
</comment>
<feature type="domain" description="Flagellar M-ring N-terminal" evidence="11">
    <location>
        <begin position="21"/>
        <end position="186"/>
    </location>
</feature>
<dbReference type="AlphaFoldDB" id="A0A089Q1Q7"/>
<name>A0A089Q1Q7_9ENTR</name>
<dbReference type="RefSeq" id="WP_038480603.1">
    <property type="nucleotide sequence ID" value="NZ_CP009451.1"/>
</dbReference>
<dbReference type="PANTHER" id="PTHR30046">
    <property type="entry name" value="FLAGELLAR M-RING PROTEIN"/>
    <property type="match status" value="1"/>
</dbReference>
<evidence type="ECO:0000313" key="13">
    <source>
        <dbReference type="Proteomes" id="UP000029481"/>
    </source>
</evidence>
<comment type="similarity">
    <text evidence="2 10">Belongs to the YscJ lipoprotein family.</text>
</comment>
<evidence type="ECO:0000256" key="9">
    <source>
        <dbReference type="ARBA" id="ARBA00023288"/>
    </source>
</evidence>
<gene>
    <name evidence="12" type="ORF">JT31_18995</name>
</gene>
<keyword evidence="6 10" id="KW-0472">Membrane</keyword>
<evidence type="ECO:0000256" key="7">
    <source>
        <dbReference type="ARBA" id="ARBA00023139"/>
    </source>
</evidence>
<keyword evidence="4 10" id="KW-0732">Signal</keyword>
<dbReference type="KEGG" id="cnt:JT31_18995"/>
<keyword evidence="10" id="KW-1133">Transmembrane helix</keyword>
<dbReference type="Proteomes" id="UP000029481">
    <property type="component" value="Chromosome"/>
</dbReference>
<keyword evidence="13" id="KW-1185">Reference proteome</keyword>
<evidence type="ECO:0000256" key="1">
    <source>
        <dbReference type="ARBA" id="ARBA00004459"/>
    </source>
</evidence>
<dbReference type="NCBIfam" id="TIGR02544">
    <property type="entry name" value="III_secr_YscJ"/>
    <property type="match status" value="1"/>
</dbReference>
<dbReference type="PANTHER" id="PTHR30046:SF3">
    <property type="entry name" value="SECRETION SYSTEM APPARATUS LIPOPROTEIN SSAJ"/>
    <property type="match status" value="1"/>
</dbReference>
<sequence length="239" mass="26811">MKYLRLALILGLALLLTGCRVELYSALPEDDANQMLAILMQHNIDADKQPKAGGVTLRVEQSQFINAVELLRLNGFPRRSYVSAETMFPPNQLVVSPAEEQQKIVFLNEQRIERMLSQMDGVIHADVTIAYGRANDDGSVGPASVAVFIKYSPQVNLEAFRVQISNLVEKSIPGVQKEHIGILMQPAEFRMLSVANMPTATPWRAIAWINLHRWALMPPLLLAMLLLISLMLIVWRKRG</sequence>
<evidence type="ECO:0000256" key="10">
    <source>
        <dbReference type="RuleBase" id="RU364102"/>
    </source>
</evidence>
<keyword evidence="7 10" id="KW-0564">Palmitate</keyword>
<dbReference type="EMBL" id="CP009451">
    <property type="protein sequence ID" value="AIR06622.1"/>
    <property type="molecule type" value="Genomic_DNA"/>
</dbReference>
<reference evidence="12 13" key="1">
    <citation type="submission" date="2014-09" db="EMBL/GenBank/DDBJ databases">
        <title>Cedecea neteri SSMD04 Genome Sequencing.</title>
        <authorList>
            <person name="Tan J.-Y."/>
        </authorList>
    </citation>
    <scope>NUCLEOTIDE SEQUENCE [LARGE SCALE GENOMIC DNA]</scope>
    <source>
        <strain evidence="12 13">SSMD04</strain>
    </source>
</reference>
<keyword evidence="5" id="KW-0653">Protein transport</keyword>
<keyword evidence="10" id="KW-0812">Transmembrane</keyword>
<feature type="transmembrane region" description="Helical" evidence="10">
    <location>
        <begin position="214"/>
        <end position="235"/>
    </location>
</feature>
<dbReference type="OrthoDB" id="115186at2"/>
<evidence type="ECO:0000256" key="6">
    <source>
        <dbReference type="ARBA" id="ARBA00023136"/>
    </source>
</evidence>
<keyword evidence="3" id="KW-0813">Transport</keyword>
<protein>
    <recommendedName>
        <fullName evidence="10">Lipoprotein</fullName>
    </recommendedName>
</protein>
<evidence type="ECO:0000259" key="11">
    <source>
        <dbReference type="Pfam" id="PF01514"/>
    </source>
</evidence>
<dbReference type="Gene3D" id="3.30.70.1530">
    <property type="entry name" value="Hypothetical protein rpa1041"/>
    <property type="match status" value="1"/>
</dbReference>
<dbReference type="NCBIfam" id="NF011875">
    <property type="entry name" value="PRK15348.1"/>
    <property type="match status" value="1"/>
</dbReference>
<dbReference type="GO" id="GO:0009306">
    <property type="term" value="P:protein secretion"/>
    <property type="evidence" value="ECO:0007669"/>
    <property type="project" value="InterPro"/>
</dbReference>
<keyword evidence="9 10" id="KW-0449">Lipoprotein</keyword>
<evidence type="ECO:0000256" key="5">
    <source>
        <dbReference type="ARBA" id="ARBA00022927"/>
    </source>
</evidence>